<name>A0A401ZWN6_9CHLR</name>
<keyword evidence="1" id="KW-1133">Transmembrane helix</keyword>
<evidence type="ECO:0000256" key="1">
    <source>
        <dbReference type="SAM" id="Phobius"/>
    </source>
</evidence>
<accession>A0A401ZWN6</accession>
<keyword evidence="1" id="KW-0812">Transmembrane</keyword>
<dbReference type="InterPro" id="IPR021994">
    <property type="entry name" value="DUF3592"/>
</dbReference>
<organism evidence="3 4">
    <name type="scientific">Tengunoibacter tsumagoiensis</name>
    <dbReference type="NCBI Taxonomy" id="2014871"/>
    <lineage>
        <taxon>Bacteria</taxon>
        <taxon>Bacillati</taxon>
        <taxon>Chloroflexota</taxon>
        <taxon>Ktedonobacteria</taxon>
        <taxon>Ktedonobacterales</taxon>
        <taxon>Dictyobacteraceae</taxon>
        <taxon>Tengunoibacter</taxon>
    </lineage>
</organism>
<reference evidence="4" key="1">
    <citation type="submission" date="2018-12" db="EMBL/GenBank/DDBJ databases">
        <title>Tengunoibacter tsumagoiensis gen. nov., sp. nov., Dictyobacter kobayashii sp. nov., D. alpinus sp. nov., and D. joshuensis sp. nov. and description of Dictyobacteraceae fam. nov. within the order Ktedonobacterales isolated from Tengu-no-mugimeshi.</title>
        <authorList>
            <person name="Wang C.M."/>
            <person name="Zheng Y."/>
            <person name="Sakai Y."/>
            <person name="Toyoda A."/>
            <person name="Minakuchi Y."/>
            <person name="Abe K."/>
            <person name="Yokota A."/>
            <person name="Yabe S."/>
        </authorList>
    </citation>
    <scope>NUCLEOTIDE SEQUENCE [LARGE SCALE GENOMIC DNA]</scope>
    <source>
        <strain evidence="4">Uno3</strain>
    </source>
</reference>
<keyword evidence="4" id="KW-1185">Reference proteome</keyword>
<feature type="domain" description="DUF3592" evidence="2">
    <location>
        <begin position="45"/>
        <end position="131"/>
    </location>
</feature>
<protein>
    <recommendedName>
        <fullName evidence="2">DUF3592 domain-containing protein</fullName>
    </recommendedName>
</protein>
<sequence length="177" mass="20370">MREWKLLRFILIMVGIAVLIILVDISFFGSQFWTLNTINHYTEGTCVITKVDQLLQTADHGAPVVNLHVHYTVQAAKAYEATRFAWESEDIHTTARQPDTGLLQQYNVVIGQQRKCWYDPADPTQALLDRSYNFSGNLLSYTSIMLVPTIIAIFVLILFLAIWFQMLKNSFQRDWAP</sequence>
<comment type="caution">
    <text evidence="3">The sequence shown here is derived from an EMBL/GenBank/DDBJ whole genome shotgun (WGS) entry which is preliminary data.</text>
</comment>
<evidence type="ECO:0000259" key="2">
    <source>
        <dbReference type="Pfam" id="PF12158"/>
    </source>
</evidence>
<dbReference type="AlphaFoldDB" id="A0A401ZWN6"/>
<feature type="transmembrane region" description="Helical" evidence="1">
    <location>
        <begin position="138"/>
        <end position="164"/>
    </location>
</feature>
<evidence type="ECO:0000313" key="3">
    <source>
        <dbReference type="EMBL" id="GCE11283.1"/>
    </source>
</evidence>
<dbReference type="EMBL" id="BIFR01000001">
    <property type="protein sequence ID" value="GCE11283.1"/>
    <property type="molecule type" value="Genomic_DNA"/>
</dbReference>
<dbReference type="Pfam" id="PF12158">
    <property type="entry name" value="DUF3592"/>
    <property type="match status" value="1"/>
</dbReference>
<feature type="transmembrane region" description="Helical" evidence="1">
    <location>
        <begin position="7"/>
        <end position="28"/>
    </location>
</feature>
<dbReference type="RefSeq" id="WP_126579011.1">
    <property type="nucleotide sequence ID" value="NZ_BIFR01000001.1"/>
</dbReference>
<evidence type="ECO:0000313" key="4">
    <source>
        <dbReference type="Proteomes" id="UP000287352"/>
    </source>
</evidence>
<proteinExistence type="predicted"/>
<gene>
    <name evidence="3" type="ORF">KTT_11420</name>
</gene>
<keyword evidence="1" id="KW-0472">Membrane</keyword>
<dbReference type="Proteomes" id="UP000287352">
    <property type="component" value="Unassembled WGS sequence"/>
</dbReference>